<dbReference type="AlphaFoldDB" id="A0A1N6GIE4"/>
<protein>
    <recommendedName>
        <fullName evidence="3">Sugar phosphate isomerase</fullName>
    </recommendedName>
</protein>
<dbReference type="EMBL" id="FSRJ01000003">
    <property type="protein sequence ID" value="SIO07287.1"/>
    <property type="molecule type" value="Genomic_DNA"/>
</dbReference>
<sequence>MTHPWTIAAVDEVTADPQRISVLFPAAGRSVGRDPVDPEHDPLGLVHGTGDDRARAALVLALISAVDDEAAAGAIAELYRYGDDAERRGVLCGLNAASSRVEPSVAPPSPAPPTGTAVVAAGRELVADALRTNDPRLVAAALGDFAARELDQHGWRHGVLKALFMGIPLEAVVGIDERGDAELSRMAAALIAERLAAGRDISADMTRLATIQTTPGG</sequence>
<dbReference type="STRING" id="232089.SAMN05443544_2603"/>
<dbReference type="NCBIfam" id="NF035938">
    <property type="entry name" value="EboA_domain"/>
    <property type="match status" value="1"/>
</dbReference>
<evidence type="ECO:0000313" key="2">
    <source>
        <dbReference type="Proteomes" id="UP000184699"/>
    </source>
</evidence>
<evidence type="ECO:0000313" key="1">
    <source>
        <dbReference type="EMBL" id="SIO07287.1"/>
    </source>
</evidence>
<reference evidence="2" key="1">
    <citation type="submission" date="2016-11" db="EMBL/GenBank/DDBJ databases">
        <authorList>
            <person name="Varghese N."/>
            <person name="Submissions S."/>
        </authorList>
    </citation>
    <scope>NUCLEOTIDE SEQUENCE [LARGE SCALE GENOMIC DNA]</scope>
    <source>
        <strain evidence="2">DSM 8595</strain>
    </source>
</reference>
<organism evidence="1 2">
    <name type="scientific">Agromyces cerinus subsp. cerinus</name>
    <dbReference type="NCBI Taxonomy" id="232089"/>
    <lineage>
        <taxon>Bacteria</taxon>
        <taxon>Bacillati</taxon>
        <taxon>Actinomycetota</taxon>
        <taxon>Actinomycetes</taxon>
        <taxon>Micrococcales</taxon>
        <taxon>Microbacteriaceae</taxon>
        <taxon>Agromyces</taxon>
    </lineage>
</organism>
<dbReference type="RefSeq" id="WP_200802725.1">
    <property type="nucleotide sequence ID" value="NZ_FSRJ01000003.1"/>
</dbReference>
<accession>A0A1N6GIE4</accession>
<name>A0A1N6GIE4_9MICO</name>
<proteinExistence type="predicted"/>
<dbReference type="InterPro" id="IPR047715">
    <property type="entry name" value="EboA_dom"/>
</dbReference>
<evidence type="ECO:0008006" key="3">
    <source>
        <dbReference type="Google" id="ProtNLM"/>
    </source>
</evidence>
<gene>
    <name evidence="1" type="ORF">SAMN05443544_2603</name>
</gene>
<dbReference type="Proteomes" id="UP000184699">
    <property type="component" value="Unassembled WGS sequence"/>
</dbReference>
<keyword evidence="2" id="KW-1185">Reference proteome</keyword>